<protein>
    <recommendedName>
        <fullName evidence="12">limulus clotting factor C</fullName>
        <ecNumber evidence="12">3.4.21.84</ecNumber>
    </recommendedName>
</protein>
<dbReference type="GO" id="GO:0007155">
    <property type="term" value="P:cell adhesion"/>
    <property type="evidence" value="ECO:0007669"/>
    <property type="project" value="UniProtKB-KW"/>
</dbReference>
<dbReference type="FunFam" id="2.40.10.10:FF:000120">
    <property type="entry name" value="Putative serine protease"/>
    <property type="match status" value="1"/>
</dbReference>
<evidence type="ECO:0000313" key="18">
    <source>
        <dbReference type="EMBL" id="KAF8763867.1"/>
    </source>
</evidence>
<evidence type="ECO:0000256" key="12">
    <source>
        <dbReference type="ARBA" id="ARBA00066707"/>
    </source>
</evidence>
<evidence type="ECO:0000256" key="2">
    <source>
        <dbReference type="ARBA" id="ARBA00022659"/>
    </source>
</evidence>
<dbReference type="PRINTS" id="PR00722">
    <property type="entry name" value="CHYMOTRYPSIN"/>
</dbReference>
<evidence type="ECO:0000256" key="11">
    <source>
        <dbReference type="ARBA" id="ARBA00052079"/>
    </source>
</evidence>
<evidence type="ECO:0000256" key="5">
    <source>
        <dbReference type="ARBA" id="ARBA00022734"/>
    </source>
</evidence>
<sequence>MHFRIYFTLICFLFVISDIISKEIPILDSTIACGPTQPLIVTQKLGFLVSPRTENFNYYPPNQNCTWTLKAPEGKVFVLQKMYFALNMDCNSDVLNVFEGEPPNHRKIGRYCGYWVPARYKSRSNILHLNFLSGRIPRGIGFQFYFQQEDPTGPKDEEKWDPKDNTTTTCGIPSVKPVLESYRIVGGRRAVPGSWPWQVSLRLIGNEPFSHACGGVLIDKQWILTAAHCFQDNNLDVLRWSVLLGKHFRLIPDETELIRYMESIHIHPEYEGLKPYEPSQTWLQRKQHDLAAVKLNAPITFTEYISPVCLPPANYTIPVGTLCYVTGWGDTYGTGSELELKQAAVPIASLEQCRKWHKNLDVVPTMVCAGYADGGHDSCDGDSGGPLVYSDNKNVWLLAGIVSTGGPICADKEQPGIYTLAPCYVDWIHSIINERI</sequence>
<dbReference type="PROSITE" id="PS01180">
    <property type="entry name" value="CUB"/>
    <property type="match status" value="1"/>
</dbReference>
<evidence type="ECO:0000256" key="15">
    <source>
        <dbReference type="SAM" id="SignalP"/>
    </source>
</evidence>
<gene>
    <name evidence="18" type="ORF">HNY73_022002</name>
</gene>
<dbReference type="PROSITE" id="PS50240">
    <property type="entry name" value="TRYPSIN_DOM"/>
    <property type="match status" value="1"/>
</dbReference>
<organism evidence="18 19">
    <name type="scientific">Argiope bruennichi</name>
    <name type="common">Wasp spider</name>
    <name type="synonym">Aranea bruennichi</name>
    <dbReference type="NCBI Taxonomy" id="94029"/>
    <lineage>
        <taxon>Eukaryota</taxon>
        <taxon>Metazoa</taxon>
        <taxon>Ecdysozoa</taxon>
        <taxon>Arthropoda</taxon>
        <taxon>Chelicerata</taxon>
        <taxon>Arachnida</taxon>
        <taxon>Araneae</taxon>
        <taxon>Araneomorphae</taxon>
        <taxon>Entelegynae</taxon>
        <taxon>Araneoidea</taxon>
        <taxon>Araneidae</taxon>
        <taxon>Argiope</taxon>
    </lineage>
</organism>
<keyword evidence="3 14" id="KW-0645">Protease</keyword>
<dbReference type="PROSITE" id="PS00135">
    <property type="entry name" value="TRYPSIN_SER"/>
    <property type="match status" value="1"/>
</dbReference>
<keyword evidence="4 15" id="KW-0732">Signal</keyword>
<dbReference type="CDD" id="cd00041">
    <property type="entry name" value="CUB"/>
    <property type="match status" value="1"/>
</dbReference>
<dbReference type="InterPro" id="IPR009003">
    <property type="entry name" value="Peptidase_S1_PA"/>
</dbReference>
<keyword evidence="8 14" id="KW-0720">Serine protease</keyword>
<feature type="domain" description="CUB" evidence="16">
    <location>
        <begin position="33"/>
        <end position="149"/>
    </location>
</feature>
<dbReference type="InterPro" id="IPR033116">
    <property type="entry name" value="TRYPSIN_SER"/>
</dbReference>
<comment type="caution">
    <text evidence="13">Lacks conserved residue(s) required for the propagation of feature annotation.</text>
</comment>
<evidence type="ECO:0000256" key="10">
    <source>
        <dbReference type="ARBA" id="ARBA00023157"/>
    </source>
</evidence>
<evidence type="ECO:0000256" key="9">
    <source>
        <dbReference type="ARBA" id="ARBA00022889"/>
    </source>
</evidence>
<accession>A0A8T0E173</accession>
<name>A0A8T0E173_ARGBR</name>
<evidence type="ECO:0000256" key="14">
    <source>
        <dbReference type="RuleBase" id="RU363034"/>
    </source>
</evidence>
<dbReference type="InterPro" id="IPR018114">
    <property type="entry name" value="TRYPSIN_HIS"/>
</dbReference>
<evidence type="ECO:0000256" key="7">
    <source>
        <dbReference type="ARBA" id="ARBA00022820"/>
    </source>
</evidence>
<dbReference type="CDD" id="cd00190">
    <property type="entry name" value="Tryp_SPc"/>
    <property type="match status" value="1"/>
</dbReference>
<dbReference type="Gene3D" id="2.40.10.10">
    <property type="entry name" value="Trypsin-like serine proteases"/>
    <property type="match status" value="1"/>
</dbReference>
<dbReference type="GO" id="GO:0006508">
    <property type="term" value="P:proteolysis"/>
    <property type="evidence" value="ECO:0007669"/>
    <property type="project" value="UniProtKB-KW"/>
</dbReference>
<dbReference type="SUPFAM" id="SSF49854">
    <property type="entry name" value="Spermadhesin, CUB domain"/>
    <property type="match status" value="1"/>
</dbReference>
<keyword evidence="7" id="KW-0353">Hemolymph clotting</keyword>
<dbReference type="InterPro" id="IPR001314">
    <property type="entry name" value="Peptidase_S1A"/>
</dbReference>
<dbReference type="GO" id="GO:0004252">
    <property type="term" value="F:serine-type endopeptidase activity"/>
    <property type="evidence" value="ECO:0007669"/>
    <property type="project" value="InterPro"/>
</dbReference>
<dbReference type="InterPro" id="IPR043504">
    <property type="entry name" value="Peptidase_S1_PA_chymotrypsin"/>
</dbReference>
<evidence type="ECO:0000256" key="6">
    <source>
        <dbReference type="ARBA" id="ARBA00022801"/>
    </source>
</evidence>
<dbReference type="GO" id="GO:0042381">
    <property type="term" value="P:hemolymph coagulation"/>
    <property type="evidence" value="ECO:0007669"/>
    <property type="project" value="UniProtKB-KW"/>
</dbReference>
<keyword evidence="10" id="KW-1015">Disulfide bond</keyword>
<keyword evidence="2" id="KW-0768">Sushi</keyword>
<dbReference type="InterPro" id="IPR001254">
    <property type="entry name" value="Trypsin_dom"/>
</dbReference>
<evidence type="ECO:0000259" key="17">
    <source>
        <dbReference type="PROSITE" id="PS50240"/>
    </source>
</evidence>
<dbReference type="SUPFAM" id="SSF50494">
    <property type="entry name" value="Trypsin-like serine proteases"/>
    <property type="match status" value="1"/>
</dbReference>
<keyword evidence="19" id="KW-1185">Reference proteome</keyword>
<dbReference type="PROSITE" id="PS00134">
    <property type="entry name" value="TRYPSIN_HIS"/>
    <property type="match status" value="1"/>
</dbReference>
<dbReference type="EC" id="3.4.21.84" evidence="12"/>
<dbReference type="EMBL" id="JABXBU010002231">
    <property type="protein sequence ID" value="KAF8763867.1"/>
    <property type="molecule type" value="Genomic_DNA"/>
</dbReference>
<comment type="caution">
    <text evidence="18">The sequence shown here is derived from an EMBL/GenBank/DDBJ whole genome shotgun (WGS) entry which is preliminary data.</text>
</comment>
<keyword evidence="1" id="KW-0245">EGF-like domain</keyword>
<feature type="chain" id="PRO_5035866707" description="limulus clotting factor C" evidence="15">
    <location>
        <begin position="22"/>
        <end position="436"/>
    </location>
</feature>
<dbReference type="PANTHER" id="PTHR24252">
    <property type="entry name" value="ACROSIN-RELATED"/>
    <property type="match status" value="1"/>
</dbReference>
<dbReference type="Proteomes" id="UP000807504">
    <property type="component" value="Unassembled WGS sequence"/>
</dbReference>
<feature type="signal peptide" evidence="15">
    <location>
        <begin position="1"/>
        <end position="21"/>
    </location>
</feature>
<feature type="domain" description="Peptidase S1" evidence="17">
    <location>
        <begin position="184"/>
        <end position="433"/>
    </location>
</feature>
<evidence type="ECO:0000259" key="16">
    <source>
        <dbReference type="PROSITE" id="PS01180"/>
    </source>
</evidence>
<reference evidence="18" key="1">
    <citation type="journal article" date="2020" name="bioRxiv">
        <title>Chromosome-level reference genome of the European wasp spider Argiope bruennichi: a resource for studies on range expansion and evolutionary adaptation.</title>
        <authorList>
            <person name="Sheffer M.M."/>
            <person name="Hoppe A."/>
            <person name="Krehenwinkel H."/>
            <person name="Uhl G."/>
            <person name="Kuss A.W."/>
            <person name="Jensen L."/>
            <person name="Jensen C."/>
            <person name="Gillespie R.G."/>
            <person name="Hoff K.J."/>
            <person name="Prost S."/>
        </authorList>
    </citation>
    <scope>NUCLEOTIDE SEQUENCE</scope>
</reference>
<proteinExistence type="predicted"/>
<dbReference type="GO" id="GO:0030246">
    <property type="term" value="F:carbohydrate binding"/>
    <property type="evidence" value="ECO:0007669"/>
    <property type="project" value="UniProtKB-KW"/>
</dbReference>
<keyword evidence="9" id="KW-0130">Cell adhesion</keyword>
<dbReference type="PANTHER" id="PTHR24252:SF10">
    <property type="entry name" value="SERINE PROTEASE 56"/>
    <property type="match status" value="1"/>
</dbReference>
<dbReference type="Gene3D" id="2.60.120.290">
    <property type="entry name" value="Spermadhesin, CUB domain"/>
    <property type="match status" value="1"/>
</dbReference>
<evidence type="ECO:0000256" key="13">
    <source>
        <dbReference type="PROSITE-ProRule" id="PRU00059"/>
    </source>
</evidence>
<comment type="catalytic activity">
    <reaction evidence="11">
        <text>Selective cleavage of 103-Arg-|-Ser-104 and 124-Ile-|-Ile-125 bonds in Limulus clotting factor B to form activated factor B. Cleavage of -Pro-Arg-|-Xaa- bonds in synthetic substrates.</text>
        <dbReference type="EC" id="3.4.21.84"/>
    </reaction>
</comment>
<keyword evidence="6 14" id="KW-0378">Hydrolase</keyword>
<evidence type="ECO:0000256" key="1">
    <source>
        <dbReference type="ARBA" id="ARBA00022536"/>
    </source>
</evidence>
<dbReference type="InterPro" id="IPR000859">
    <property type="entry name" value="CUB_dom"/>
</dbReference>
<dbReference type="SMART" id="SM00042">
    <property type="entry name" value="CUB"/>
    <property type="match status" value="1"/>
</dbReference>
<dbReference type="InterPro" id="IPR035914">
    <property type="entry name" value="Sperma_CUB_dom_sf"/>
</dbReference>
<dbReference type="SMART" id="SM00020">
    <property type="entry name" value="Tryp_SPc"/>
    <property type="match status" value="1"/>
</dbReference>
<dbReference type="Pfam" id="PF00089">
    <property type="entry name" value="Trypsin"/>
    <property type="match status" value="1"/>
</dbReference>
<evidence type="ECO:0000256" key="3">
    <source>
        <dbReference type="ARBA" id="ARBA00022670"/>
    </source>
</evidence>
<evidence type="ECO:0000256" key="4">
    <source>
        <dbReference type="ARBA" id="ARBA00022729"/>
    </source>
</evidence>
<dbReference type="AlphaFoldDB" id="A0A8T0E173"/>
<dbReference type="Pfam" id="PF00431">
    <property type="entry name" value="CUB"/>
    <property type="match status" value="1"/>
</dbReference>
<evidence type="ECO:0000256" key="8">
    <source>
        <dbReference type="ARBA" id="ARBA00022825"/>
    </source>
</evidence>
<keyword evidence="5" id="KW-0430">Lectin</keyword>
<evidence type="ECO:0000313" key="19">
    <source>
        <dbReference type="Proteomes" id="UP000807504"/>
    </source>
</evidence>
<reference evidence="18" key="2">
    <citation type="submission" date="2020-06" db="EMBL/GenBank/DDBJ databases">
        <authorList>
            <person name="Sheffer M."/>
        </authorList>
    </citation>
    <scope>NUCLEOTIDE SEQUENCE</scope>
</reference>